<evidence type="ECO:0000313" key="2">
    <source>
        <dbReference type="Proteomes" id="UP000594261"/>
    </source>
</evidence>
<name>A0A7N2MXG5_QUELO</name>
<dbReference type="EnsemblPlants" id="QL11p023755:mrna">
    <property type="protein sequence ID" value="QL11p023755:mrna"/>
    <property type="gene ID" value="QL11p023755"/>
</dbReference>
<organism evidence="1 2">
    <name type="scientific">Quercus lobata</name>
    <name type="common">Valley oak</name>
    <dbReference type="NCBI Taxonomy" id="97700"/>
    <lineage>
        <taxon>Eukaryota</taxon>
        <taxon>Viridiplantae</taxon>
        <taxon>Streptophyta</taxon>
        <taxon>Embryophyta</taxon>
        <taxon>Tracheophyta</taxon>
        <taxon>Spermatophyta</taxon>
        <taxon>Magnoliopsida</taxon>
        <taxon>eudicotyledons</taxon>
        <taxon>Gunneridae</taxon>
        <taxon>Pentapetalae</taxon>
        <taxon>rosids</taxon>
        <taxon>fabids</taxon>
        <taxon>Fagales</taxon>
        <taxon>Fagaceae</taxon>
        <taxon>Quercus</taxon>
    </lineage>
</organism>
<dbReference type="AlphaFoldDB" id="A0A7N2MXG5"/>
<dbReference type="Proteomes" id="UP000594261">
    <property type="component" value="Chromosome 11"/>
</dbReference>
<dbReference type="InParanoid" id="A0A7N2MXG5"/>
<evidence type="ECO:0000313" key="1">
    <source>
        <dbReference type="EnsemblPlants" id="QL11p023755:mrna"/>
    </source>
</evidence>
<reference evidence="1" key="2">
    <citation type="submission" date="2021-01" db="UniProtKB">
        <authorList>
            <consortium name="EnsemblPlants"/>
        </authorList>
    </citation>
    <scope>IDENTIFICATION</scope>
</reference>
<accession>A0A7N2MXG5</accession>
<keyword evidence="2" id="KW-1185">Reference proteome</keyword>
<dbReference type="EMBL" id="LRBV02000011">
    <property type="status" value="NOT_ANNOTATED_CDS"/>
    <property type="molecule type" value="Genomic_DNA"/>
</dbReference>
<dbReference type="Gramene" id="QL11p023755:mrna">
    <property type="protein sequence ID" value="QL11p023755:mrna"/>
    <property type="gene ID" value="QL11p023755"/>
</dbReference>
<protein>
    <submittedName>
        <fullName evidence="1">Uncharacterized protein</fullName>
    </submittedName>
</protein>
<sequence length="113" mass="13194">MKIGVDMDPEFLLIVGMFVFAAASGAYDTNERASFYNTTGPRWWAIPVDKFKLKDQEEWAMQQLEKRRCNRNKLKAAQCLEGMTKEDVLRSAPETMDTEQWGELVDYWFDEDV</sequence>
<reference evidence="1 2" key="1">
    <citation type="journal article" date="2016" name="G3 (Bethesda)">
        <title>First Draft Assembly and Annotation of the Genome of a California Endemic Oak Quercus lobata Nee (Fagaceae).</title>
        <authorList>
            <person name="Sork V.L."/>
            <person name="Fitz-Gibbon S.T."/>
            <person name="Puiu D."/>
            <person name="Crepeau M."/>
            <person name="Gugger P.F."/>
            <person name="Sherman R."/>
            <person name="Stevens K."/>
            <person name="Langley C.H."/>
            <person name="Pellegrini M."/>
            <person name="Salzberg S.L."/>
        </authorList>
    </citation>
    <scope>NUCLEOTIDE SEQUENCE [LARGE SCALE GENOMIC DNA]</scope>
    <source>
        <strain evidence="1 2">cv. SW786</strain>
    </source>
</reference>
<proteinExistence type="predicted"/>